<protein>
    <submittedName>
        <fullName evidence="2">Uncharacterized protein</fullName>
    </submittedName>
</protein>
<evidence type="ECO:0000313" key="3">
    <source>
        <dbReference type="Proteomes" id="UP000682733"/>
    </source>
</evidence>
<evidence type="ECO:0000313" key="1">
    <source>
        <dbReference type="EMBL" id="CAF1238313.1"/>
    </source>
</evidence>
<dbReference type="EMBL" id="CAJOBA010037643">
    <property type="protein sequence ID" value="CAF4045937.1"/>
    <property type="molecule type" value="Genomic_DNA"/>
</dbReference>
<reference evidence="2" key="1">
    <citation type="submission" date="2021-02" db="EMBL/GenBank/DDBJ databases">
        <authorList>
            <person name="Nowell W R."/>
        </authorList>
    </citation>
    <scope>NUCLEOTIDE SEQUENCE</scope>
</reference>
<gene>
    <name evidence="1" type="ORF">OVA965_LOCUS25701</name>
    <name evidence="2" type="ORF">TMI583_LOCUS26435</name>
</gene>
<comment type="caution">
    <text evidence="2">The sequence shown here is derived from an EMBL/GenBank/DDBJ whole genome shotgun (WGS) entry which is preliminary data.</text>
</comment>
<dbReference type="EMBL" id="CAJNOK010016094">
    <property type="protein sequence ID" value="CAF1238313.1"/>
    <property type="molecule type" value="Genomic_DNA"/>
</dbReference>
<name>A0A8S2PH59_9BILA</name>
<dbReference type="Proteomes" id="UP000682733">
    <property type="component" value="Unassembled WGS sequence"/>
</dbReference>
<dbReference type="AlphaFoldDB" id="A0A8S2PH59"/>
<evidence type="ECO:0000313" key="2">
    <source>
        <dbReference type="EMBL" id="CAF4045937.1"/>
    </source>
</evidence>
<dbReference type="Proteomes" id="UP000677228">
    <property type="component" value="Unassembled WGS sequence"/>
</dbReference>
<accession>A0A8S2PH59</accession>
<sequence length="112" mass="12681">MHPIRHAKEQLASDVQEASHKAPELVKNVVCAVGDQVSKLNEKIFEPGKEQLAEDLHYRHGGKREKLLTHAIGVGKYEKMAHFLNDNVVQAMKDKENDNAKVVETKEDKDKK</sequence>
<organism evidence="2 3">
    <name type="scientific">Didymodactylos carnosus</name>
    <dbReference type="NCBI Taxonomy" id="1234261"/>
    <lineage>
        <taxon>Eukaryota</taxon>
        <taxon>Metazoa</taxon>
        <taxon>Spiralia</taxon>
        <taxon>Gnathifera</taxon>
        <taxon>Rotifera</taxon>
        <taxon>Eurotatoria</taxon>
        <taxon>Bdelloidea</taxon>
        <taxon>Philodinida</taxon>
        <taxon>Philodinidae</taxon>
        <taxon>Didymodactylos</taxon>
    </lineage>
</organism>
<proteinExistence type="predicted"/>